<organism evidence="5 8">
    <name type="scientific">Ogataea haglerorum</name>
    <dbReference type="NCBI Taxonomy" id="1937702"/>
    <lineage>
        <taxon>Eukaryota</taxon>
        <taxon>Fungi</taxon>
        <taxon>Dikarya</taxon>
        <taxon>Ascomycota</taxon>
        <taxon>Saccharomycotina</taxon>
        <taxon>Pichiomycetes</taxon>
        <taxon>Pichiales</taxon>
        <taxon>Pichiaceae</taxon>
        <taxon>Ogataea</taxon>
    </lineage>
</organism>
<dbReference type="Proteomes" id="UP000738402">
    <property type="component" value="Unassembled WGS sequence"/>
</dbReference>
<sequence length="360" mass="42305">MEEIFEKSQLENQQPTSKKTEAALKPVDVMSIKNAAQYVNQKLSAKGYFSNKPNKLRQLLLLSLDSSQLIPENAENFEISEKVYENDRNVMNIIYSLLNSAEISKQFKETALKKISDKDAEIDMLKSEVDRLHAKVDEKERHIQSLHLDMIKSDLQAKHYQTMLNNVNAKYKEQERTFKLYSEEVKRELRRNEMEVDRLESKLSNMNKRKASPRDPEIAEPKRQKFDNGRFLSLVEENSHLQHDLNKLVGVLLRLQKFLKSFGQPNSDSKVPSTFIPTDNELLAIDHHNFDLQKYDLILFDLLKPLNGDSIDDTFKFKKNNQADKDQEIANLRHRLSEMEQNYERVLATMEQWKTYRKQR</sequence>
<keyword evidence="7" id="KW-1185">Reference proteome</keyword>
<dbReference type="AlphaFoldDB" id="A0AAN6D5P9"/>
<feature type="coiled-coil region" evidence="3">
    <location>
        <begin position="322"/>
        <end position="349"/>
    </location>
</feature>
<protein>
    <recommendedName>
        <fullName evidence="9">Autophagy-related protein 25</fullName>
    </recommendedName>
</protein>
<evidence type="ECO:0000256" key="2">
    <source>
        <dbReference type="ARBA" id="ARBA00023054"/>
    </source>
</evidence>
<proteinExistence type="inferred from homology"/>
<evidence type="ECO:0000256" key="4">
    <source>
        <dbReference type="SAM" id="MobiDB-lite"/>
    </source>
</evidence>
<reference evidence="5 7" key="1">
    <citation type="journal article" date="2021" name="G3 (Bethesda)">
        <title>Genomic diversity, chromosomal rearrangements, and interspecies hybridization in the ogataea polymorpha species complex.</title>
        <authorList>
            <person name="Hanson S.J."/>
            <person name="Cinneide E.O."/>
            <person name="Salzberg L.I."/>
            <person name="Wolfe K.H."/>
            <person name="McGowan J."/>
            <person name="Fitzpatrick D.A."/>
            <person name="Matlin K."/>
        </authorList>
    </citation>
    <scope>NUCLEOTIDE SEQUENCE</scope>
    <source>
        <strain evidence="6">81-436-3</strain>
        <strain evidence="5">83-405-1</strain>
    </source>
</reference>
<evidence type="ECO:0000313" key="5">
    <source>
        <dbReference type="EMBL" id="KAG7727152.1"/>
    </source>
</evidence>
<gene>
    <name evidence="5" type="ORF">KL933_002861</name>
    <name evidence="6" type="ORF">KL946_003473</name>
</gene>
<dbReference type="Pfam" id="PF11559">
    <property type="entry name" value="ADIP"/>
    <property type="match status" value="1"/>
</dbReference>
<evidence type="ECO:0008006" key="9">
    <source>
        <dbReference type="Google" id="ProtNLM"/>
    </source>
</evidence>
<feature type="coiled-coil region" evidence="3">
    <location>
        <begin position="108"/>
        <end position="209"/>
    </location>
</feature>
<dbReference type="InterPro" id="IPR021622">
    <property type="entry name" value="Afadin/alpha-actinin-bd"/>
</dbReference>
<dbReference type="EMBL" id="JAHLUH010000007">
    <property type="protein sequence ID" value="KAG7727152.1"/>
    <property type="molecule type" value="Genomic_DNA"/>
</dbReference>
<dbReference type="Proteomes" id="UP000697297">
    <property type="component" value="Unassembled WGS sequence"/>
</dbReference>
<evidence type="ECO:0000313" key="8">
    <source>
        <dbReference type="Proteomes" id="UP000738402"/>
    </source>
</evidence>
<comment type="caution">
    <text evidence="5">The sequence shown here is derived from an EMBL/GenBank/DDBJ whole genome shotgun (WGS) entry which is preliminary data.</text>
</comment>
<keyword evidence="2 3" id="KW-0175">Coiled coil</keyword>
<dbReference type="EMBL" id="JAHLUN010000009">
    <property type="protein sequence ID" value="KAG7764033.1"/>
    <property type="molecule type" value="Genomic_DNA"/>
</dbReference>
<feature type="region of interest" description="Disordered" evidence="4">
    <location>
        <begin position="1"/>
        <end position="21"/>
    </location>
</feature>
<name>A0AAN6D5P9_9ASCO</name>
<evidence type="ECO:0000313" key="6">
    <source>
        <dbReference type="EMBL" id="KAG7764033.1"/>
    </source>
</evidence>
<accession>A0AAN6D5P9</accession>
<evidence type="ECO:0000256" key="3">
    <source>
        <dbReference type="SAM" id="Coils"/>
    </source>
</evidence>
<comment type="similarity">
    <text evidence="1">Belongs to the ADIP family.</text>
</comment>
<evidence type="ECO:0000256" key="1">
    <source>
        <dbReference type="ARBA" id="ARBA00009291"/>
    </source>
</evidence>
<evidence type="ECO:0000313" key="7">
    <source>
        <dbReference type="Proteomes" id="UP000697297"/>
    </source>
</evidence>